<dbReference type="Proteomes" id="UP000741013">
    <property type="component" value="Unassembled WGS sequence"/>
</dbReference>
<feature type="transmembrane region" description="Helical" evidence="7">
    <location>
        <begin position="60"/>
        <end position="80"/>
    </location>
</feature>
<keyword evidence="10" id="KW-1185">Reference proteome</keyword>
<evidence type="ECO:0000259" key="8">
    <source>
        <dbReference type="Pfam" id="PF00892"/>
    </source>
</evidence>
<evidence type="ECO:0000256" key="2">
    <source>
        <dbReference type="ARBA" id="ARBA00007362"/>
    </source>
</evidence>
<feature type="transmembrane region" description="Helical" evidence="7">
    <location>
        <begin position="33"/>
        <end position="53"/>
    </location>
</feature>
<feature type="transmembrane region" description="Helical" evidence="7">
    <location>
        <begin position="267"/>
        <end position="285"/>
    </location>
</feature>
<feature type="transmembrane region" description="Helical" evidence="7">
    <location>
        <begin position="242"/>
        <end position="261"/>
    </location>
</feature>
<gene>
    <name evidence="9" type="ORF">JOM49_000872</name>
</gene>
<keyword evidence="4 7" id="KW-1133">Transmembrane helix</keyword>
<dbReference type="PANTHER" id="PTHR32322:SF9">
    <property type="entry name" value="AMINO-ACID METABOLITE EFFLUX PUMP-RELATED"/>
    <property type="match status" value="1"/>
</dbReference>
<dbReference type="InterPro" id="IPR037185">
    <property type="entry name" value="EmrE-like"/>
</dbReference>
<evidence type="ECO:0000256" key="5">
    <source>
        <dbReference type="ARBA" id="ARBA00023136"/>
    </source>
</evidence>
<dbReference type="Pfam" id="PF00892">
    <property type="entry name" value="EamA"/>
    <property type="match status" value="2"/>
</dbReference>
<reference evidence="9 10" key="1">
    <citation type="submission" date="2021-03" db="EMBL/GenBank/DDBJ databases">
        <title>Sequencing the genomes of 1000 actinobacteria strains.</title>
        <authorList>
            <person name="Klenk H.-P."/>
        </authorList>
    </citation>
    <scope>NUCLEOTIDE SEQUENCE [LARGE SCALE GENOMIC DNA]</scope>
    <source>
        <strain evidence="9 10">DSM 45510</strain>
    </source>
</reference>
<dbReference type="RefSeq" id="WP_209663069.1">
    <property type="nucleotide sequence ID" value="NZ_JAGGMS010000001.1"/>
</dbReference>
<organism evidence="9 10">
    <name type="scientific">Amycolatopsis magusensis</name>
    <dbReference type="NCBI Taxonomy" id="882444"/>
    <lineage>
        <taxon>Bacteria</taxon>
        <taxon>Bacillati</taxon>
        <taxon>Actinomycetota</taxon>
        <taxon>Actinomycetes</taxon>
        <taxon>Pseudonocardiales</taxon>
        <taxon>Pseudonocardiaceae</taxon>
        <taxon>Amycolatopsis</taxon>
    </lineage>
</organism>
<dbReference type="SUPFAM" id="SSF103481">
    <property type="entry name" value="Multidrug resistance efflux transporter EmrE"/>
    <property type="match status" value="2"/>
</dbReference>
<evidence type="ECO:0000256" key="3">
    <source>
        <dbReference type="ARBA" id="ARBA00022692"/>
    </source>
</evidence>
<dbReference type="InterPro" id="IPR000620">
    <property type="entry name" value="EamA_dom"/>
</dbReference>
<evidence type="ECO:0000313" key="10">
    <source>
        <dbReference type="Proteomes" id="UP000741013"/>
    </source>
</evidence>
<keyword evidence="3 7" id="KW-0812">Transmembrane</keyword>
<comment type="similarity">
    <text evidence="2">Belongs to the EamA transporter family.</text>
</comment>
<accession>A0ABS4PIX5</accession>
<feature type="transmembrane region" description="Helical" evidence="7">
    <location>
        <begin position="168"/>
        <end position="189"/>
    </location>
</feature>
<feature type="transmembrane region" description="Helical" evidence="7">
    <location>
        <begin position="86"/>
        <end position="108"/>
    </location>
</feature>
<keyword evidence="5 7" id="KW-0472">Membrane</keyword>
<comment type="caution">
    <text evidence="9">The sequence shown here is derived from an EMBL/GenBank/DDBJ whole genome shotgun (WGS) entry which is preliminary data.</text>
</comment>
<dbReference type="PANTHER" id="PTHR32322">
    <property type="entry name" value="INNER MEMBRANE TRANSPORTER"/>
    <property type="match status" value="1"/>
</dbReference>
<evidence type="ECO:0000256" key="1">
    <source>
        <dbReference type="ARBA" id="ARBA00004141"/>
    </source>
</evidence>
<dbReference type="InterPro" id="IPR050638">
    <property type="entry name" value="AA-Vitamin_Transporters"/>
</dbReference>
<feature type="domain" description="EamA" evidence="8">
    <location>
        <begin position="7"/>
        <end position="130"/>
    </location>
</feature>
<name>A0ABS4PIX5_9PSEU</name>
<sequence length="316" mass="33575">MARRDLFTALLVAVLWGCNFLAIHALLGHFPPLFAGALRFAVIAVPTILFVPWPKVKLRYLLGYGLGFGTGQFAFLFIAMDIGMPTGLASLVLQASAPFTVLLGTVFLREKFSRRQTVGIVVAMGAMAVIAAQQAETAALLPVLLTLLAALSWAVGNLSTRRAKPSNALHFTLWMSVVPPLPMLALSMLVEGPGAGWTALATIATPTGWTSMAGLAYIVLFGTVVGSGLWTLLMQRYPAGRVAPFSLLVPVVGMSGAFVFLGERPHAMEILAGVVLVGGVLLGSTSGSADRRQRRAERDLAAEDVEPPVLRERLAQ</sequence>
<comment type="subcellular location">
    <subcellularLocation>
        <location evidence="1">Membrane</location>
        <topology evidence="1">Multi-pass membrane protein</topology>
    </subcellularLocation>
</comment>
<evidence type="ECO:0000256" key="7">
    <source>
        <dbReference type="SAM" id="Phobius"/>
    </source>
</evidence>
<proteinExistence type="inferred from homology"/>
<feature type="region of interest" description="Disordered" evidence="6">
    <location>
        <begin position="285"/>
        <end position="316"/>
    </location>
</feature>
<evidence type="ECO:0000313" key="9">
    <source>
        <dbReference type="EMBL" id="MBP2179346.1"/>
    </source>
</evidence>
<feature type="transmembrane region" description="Helical" evidence="7">
    <location>
        <begin position="209"/>
        <end position="230"/>
    </location>
</feature>
<feature type="transmembrane region" description="Helical" evidence="7">
    <location>
        <begin position="7"/>
        <end position="27"/>
    </location>
</feature>
<dbReference type="EMBL" id="JAGGMS010000001">
    <property type="protein sequence ID" value="MBP2179346.1"/>
    <property type="molecule type" value="Genomic_DNA"/>
</dbReference>
<feature type="domain" description="EamA" evidence="8">
    <location>
        <begin position="142"/>
        <end position="282"/>
    </location>
</feature>
<evidence type="ECO:0000256" key="4">
    <source>
        <dbReference type="ARBA" id="ARBA00022989"/>
    </source>
</evidence>
<feature type="transmembrane region" description="Helical" evidence="7">
    <location>
        <begin position="138"/>
        <end position="156"/>
    </location>
</feature>
<feature type="transmembrane region" description="Helical" evidence="7">
    <location>
        <begin position="115"/>
        <end position="132"/>
    </location>
</feature>
<protein>
    <submittedName>
        <fullName evidence="9">O-acetylserine/cysteine efflux transporter</fullName>
    </submittedName>
</protein>
<evidence type="ECO:0000256" key="6">
    <source>
        <dbReference type="SAM" id="MobiDB-lite"/>
    </source>
</evidence>